<sequence length="588" mass="67806">MKEKTKFIFILLCFVIIGFSNNVLAAESDGKDQRTVAQVIAKNEGGRIYNLVAANDKIYYLKGVNYYPTPFNSRAELSLIEYNPISSQKKILKRMKSTSATSMQVVGNKIYYSLVELDRESKNLSRDTLNVLYSYDLITAKNIEIFRDNFKDFVVLDTGEVIYTKNNKEEFGSQLWRYSSKGKEKLNISDEFIKEITIYQDKFIVVSKNETGSWNINYLNLAKDKVALKPIIDTSYTEKFIKIVDNSIYFSADYDGNYSGYSYNLITKELSQLSKNHPSIEGIPYQDKYYFVSLNRQGQTLYKEKLDMMPITIAIEKKRLTSENTADDYKVKNRKDQLGLFKPLIKFPIFIGGNIFTGNYYVIKYLGDFSVNFESKLSNSLYLGISSFEDEDDDKITTEVSLNSPLYLSKLSGLSVVKLGYSTDFNEKFNPNLAASFSYPRQDIVVSEEVNLKEESSTNTKLLYRYIFDNSSIVLQSKRYYNFENEEGSRTFSSAEADNGYQLNLDYIHKLKEVRNNLWSPNYFLKDIYGSIFMDYSKDLNEGNYDFSGGYELLFEFKFAKYIPVVPRLGITSNGEDFKGYFGIQGDF</sequence>
<accession>A0A285HWR5</accession>
<feature type="signal peptide" evidence="1">
    <location>
        <begin position="1"/>
        <end position="25"/>
    </location>
</feature>
<gene>
    <name evidence="2" type="ORF">SAMN06265827_12649</name>
</gene>
<feature type="chain" id="PRO_5013148648" description="DUF5050 domain-containing protein" evidence="1">
    <location>
        <begin position="26"/>
        <end position="588"/>
    </location>
</feature>
<dbReference type="RefSeq" id="WP_097018959.1">
    <property type="nucleotide sequence ID" value="NZ_OBDZ01000026.1"/>
</dbReference>
<proteinExistence type="predicted"/>
<evidence type="ECO:0000313" key="3">
    <source>
        <dbReference type="Proteomes" id="UP000219573"/>
    </source>
</evidence>
<dbReference type="SUPFAM" id="SSF69304">
    <property type="entry name" value="Tricorn protease N-terminal domain"/>
    <property type="match status" value="1"/>
</dbReference>
<dbReference type="AlphaFoldDB" id="A0A285HWR5"/>
<dbReference type="Proteomes" id="UP000219573">
    <property type="component" value="Unassembled WGS sequence"/>
</dbReference>
<keyword evidence="3" id="KW-1185">Reference proteome</keyword>
<name>A0A285HWR5_9FIRM</name>
<evidence type="ECO:0008006" key="4">
    <source>
        <dbReference type="Google" id="ProtNLM"/>
    </source>
</evidence>
<dbReference type="EMBL" id="OBDZ01000026">
    <property type="protein sequence ID" value="SNY40150.1"/>
    <property type="molecule type" value="Genomic_DNA"/>
</dbReference>
<dbReference type="OrthoDB" id="367789at2"/>
<evidence type="ECO:0000313" key="2">
    <source>
        <dbReference type="EMBL" id="SNY40150.1"/>
    </source>
</evidence>
<reference evidence="3" key="1">
    <citation type="submission" date="2017-09" db="EMBL/GenBank/DDBJ databases">
        <authorList>
            <person name="Varghese N."/>
            <person name="Submissions S."/>
        </authorList>
    </citation>
    <scope>NUCLEOTIDE SEQUENCE [LARGE SCALE GENOMIC DNA]</scope>
    <source>
        <strain evidence="3">MSL47</strain>
    </source>
</reference>
<organism evidence="2 3">
    <name type="scientific">Orenia metallireducens</name>
    <dbReference type="NCBI Taxonomy" id="1413210"/>
    <lineage>
        <taxon>Bacteria</taxon>
        <taxon>Bacillati</taxon>
        <taxon>Bacillota</taxon>
        <taxon>Clostridia</taxon>
        <taxon>Halanaerobiales</taxon>
        <taxon>Halobacteroidaceae</taxon>
        <taxon>Orenia</taxon>
    </lineage>
</organism>
<protein>
    <recommendedName>
        <fullName evidence="4">DUF5050 domain-containing protein</fullName>
    </recommendedName>
</protein>
<evidence type="ECO:0000256" key="1">
    <source>
        <dbReference type="SAM" id="SignalP"/>
    </source>
</evidence>
<keyword evidence="1" id="KW-0732">Signal</keyword>